<evidence type="ECO:0000256" key="3">
    <source>
        <dbReference type="ARBA" id="ARBA00023002"/>
    </source>
</evidence>
<dbReference type="Gene3D" id="3.40.50.720">
    <property type="entry name" value="NAD(P)-binding Rossmann-like Domain"/>
    <property type="match status" value="1"/>
</dbReference>
<comment type="caution">
    <text evidence="4">The sequence shown here is derived from an EMBL/GenBank/DDBJ whole genome shotgun (WGS) entry which is preliminary data.</text>
</comment>
<protein>
    <submittedName>
        <fullName evidence="4">Short-chain dehydrogenase/reductase SDR</fullName>
    </submittedName>
</protein>
<name>A0A9W9LBY6_9EURO</name>
<dbReference type="FunFam" id="3.40.50.720:FF:000084">
    <property type="entry name" value="Short-chain dehydrogenase reductase"/>
    <property type="match status" value="1"/>
</dbReference>
<dbReference type="InterPro" id="IPR020904">
    <property type="entry name" value="Sc_DH/Rdtase_CS"/>
</dbReference>
<dbReference type="Proteomes" id="UP001149079">
    <property type="component" value="Unassembled WGS sequence"/>
</dbReference>
<reference evidence="4" key="2">
    <citation type="journal article" date="2023" name="IMA Fungus">
        <title>Comparative genomic study of the Penicillium genus elucidates a diverse pangenome and 15 lateral gene transfer events.</title>
        <authorList>
            <person name="Petersen C."/>
            <person name="Sorensen T."/>
            <person name="Nielsen M.R."/>
            <person name="Sondergaard T.E."/>
            <person name="Sorensen J.L."/>
            <person name="Fitzpatrick D.A."/>
            <person name="Frisvad J.C."/>
            <person name="Nielsen K.L."/>
        </authorList>
    </citation>
    <scope>NUCLEOTIDE SEQUENCE</scope>
    <source>
        <strain evidence="4">IBT 22155</strain>
    </source>
</reference>
<evidence type="ECO:0000313" key="5">
    <source>
        <dbReference type="Proteomes" id="UP001149079"/>
    </source>
</evidence>
<reference evidence="4" key="1">
    <citation type="submission" date="2022-11" db="EMBL/GenBank/DDBJ databases">
        <authorList>
            <person name="Petersen C."/>
        </authorList>
    </citation>
    <scope>NUCLEOTIDE SEQUENCE</scope>
    <source>
        <strain evidence="4">IBT 22155</strain>
    </source>
</reference>
<dbReference type="PANTHER" id="PTHR43639">
    <property type="entry name" value="OXIDOREDUCTASE, SHORT-CHAIN DEHYDROGENASE/REDUCTASE FAMILY (AFU_ORTHOLOGUE AFUA_5G02870)"/>
    <property type="match status" value="1"/>
</dbReference>
<dbReference type="PROSITE" id="PS00061">
    <property type="entry name" value="ADH_SHORT"/>
    <property type="match status" value="1"/>
</dbReference>
<dbReference type="RefSeq" id="XP_056526792.1">
    <property type="nucleotide sequence ID" value="XM_056661626.1"/>
</dbReference>
<evidence type="ECO:0000256" key="2">
    <source>
        <dbReference type="ARBA" id="ARBA00022857"/>
    </source>
</evidence>
<sequence length="260" mass="27397">MSTSQNLAGKVAISSSRGIGAAIALKLAQQGANIAINYHTNDSAADSIVDQILALGVHATAFQADVSKEEEVKTMFEAVMSVFGRIDIVVSNSGIEHFGSLSEVTEADIDKVFAVNVKGQYFVAQQAYRFMEAFGRVILTSSISAVKGVPNHAVYAASKAAVQGMTKCLAVDFGPRNITVNCIAAGGVKTDMYAEVAKEYIPGGKEMSPEQIDQALGKWSPLGRPGEVEDVAGVVGLIASKESQWLTGQTWQVSGGAYMV</sequence>
<gene>
    <name evidence="4" type="ORF">N7515_000882</name>
</gene>
<organism evidence="4 5">
    <name type="scientific">Penicillium bovifimosum</name>
    <dbReference type="NCBI Taxonomy" id="126998"/>
    <lineage>
        <taxon>Eukaryota</taxon>
        <taxon>Fungi</taxon>
        <taxon>Dikarya</taxon>
        <taxon>Ascomycota</taxon>
        <taxon>Pezizomycotina</taxon>
        <taxon>Eurotiomycetes</taxon>
        <taxon>Eurotiomycetidae</taxon>
        <taxon>Eurotiales</taxon>
        <taxon>Aspergillaceae</taxon>
        <taxon>Penicillium</taxon>
    </lineage>
</organism>
<dbReference type="InterPro" id="IPR036291">
    <property type="entry name" value="NAD(P)-bd_dom_sf"/>
</dbReference>
<proteinExistence type="inferred from homology"/>
<accession>A0A9W9LBY6</accession>
<keyword evidence="3" id="KW-0560">Oxidoreductase</keyword>
<dbReference type="EMBL" id="JAPQKL010000001">
    <property type="protein sequence ID" value="KAJ5146318.1"/>
    <property type="molecule type" value="Genomic_DNA"/>
</dbReference>
<evidence type="ECO:0000256" key="1">
    <source>
        <dbReference type="ARBA" id="ARBA00006484"/>
    </source>
</evidence>
<dbReference type="GeneID" id="81400796"/>
<keyword evidence="5" id="KW-1185">Reference proteome</keyword>
<evidence type="ECO:0000313" key="4">
    <source>
        <dbReference type="EMBL" id="KAJ5146318.1"/>
    </source>
</evidence>
<comment type="similarity">
    <text evidence="1">Belongs to the short-chain dehydrogenases/reductases (SDR) family.</text>
</comment>
<dbReference type="GO" id="GO:0016491">
    <property type="term" value="F:oxidoreductase activity"/>
    <property type="evidence" value="ECO:0007669"/>
    <property type="project" value="UniProtKB-KW"/>
</dbReference>
<dbReference type="PRINTS" id="PR00080">
    <property type="entry name" value="SDRFAMILY"/>
</dbReference>
<dbReference type="OrthoDB" id="47007at2759"/>
<dbReference type="SUPFAM" id="SSF51735">
    <property type="entry name" value="NAD(P)-binding Rossmann-fold domains"/>
    <property type="match status" value="1"/>
</dbReference>
<dbReference type="Pfam" id="PF13561">
    <property type="entry name" value="adh_short_C2"/>
    <property type="match status" value="1"/>
</dbReference>
<keyword evidence="2" id="KW-0521">NADP</keyword>
<dbReference type="AlphaFoldDB" id="A0A9W9LBY6"/>
<dbReference type="PANTHER" id="PTHR43639:SF1">
    <property type="entry name" value="SHORT-CHAIN DEHYDROGENASE_REDUCTASE FAMILY PROTEIN"/>
    <property type="match status" value="1"/>
</dbReference>
<dbReference type="InterPro" id="IPR002347">
    <property type="entry name" value="SDR_fam"/>
</dbReference>
<dbReference type="PRINTS" id="PR00081">
    <property type="entry name" value="GDHRDH"/>
</dbReference>